<evidence type="ECO:0000313" key="6">
    <source>
        <dbReference type="Proteomes" id="UP001176521"/>
    </source>
</evidence>
<feature type="region of interest" description="Disordered" evidence="2">
    <location>
        <begin position="213"/>
        <end position="241"/>
    </location>
</feature>
<feature type="domain" description="Heparinase II/III-like C-terminal" evidence="4">
    <location>
        <begin position="653"/>
        <end position="835"/>
    </location>
</feature>
<keyword evidence="3" id="KW-0472">Membrane</keyword>
<protein>
    <recommendedName>
        <fullName evidence="4">Heparinase II/III-like C-terminal domain-containing protein</fullName>
    </recommendedName>
</protein>
<accession>A0AAN6JQR9</accession>
<dbReference type="Gene3D" id="1.50.10.100">
    <property type="entry name" value="Chondroitin AC/alginate lyase"/>
    <property type="match status" value="1"/>
</dbReference>
<reference evidence="5" key="1">
    <citation type="journal article" date="2023" name="PhytoFront">
        <title>Draft Genome Resources of Seven Strains of Tilletia horrida, Causal Agent of Kernel Smut of Rice.</title>
        <authorList>
            <person name="Khanal S."/>
            <person name="Antony Babu S."/>
            <person name="Zhou X.G."/>
        </authorList>
    </citation>
    <scope>NUCLEOTIDE SEQUENCE</scope>
    <source>
        <strain evidence="5">TX3</strain>
    </source>
</reference>
<dbReference type="InterPro" id="IPR008929">
    <property type="entry name" value="Chondroitin_lyas"/>
</dbReference>
<feature type="compositionally biased region" description="Gly residues" evidence="2">
    <location>
        <begin position="86"/>
        <end position="99"/>
    </location>
</feature>
<dbReference type="Proteomes" id="UP001176521">
    <property type="component" value="Unassembled WGS sequence"/>
</dbReference>
<evidence type="ECO:0000256" key="1">
    <source>
        <dbReference type="ARBA" id="ARBA00004196"/>
    </source>
</evidence>
<evidence type="ECO:0000259" key="4">
    <source>
        <dbReference type="Pfam" id="PF07940"/>
    </source>
</evidence>
<keyword evidence="3" id="KW-0812">Transmembrane</keyword>
<dbReference type="PANTHER" id="PTHR38045:SF1">
    <property type="entry name" value="HEPARINASE II_III-LIKE PROTEIN"/>
    <property type="match status" value="1"/>
</dbReference>
<feature type="compositionally biased region" description="Basic and acidic residues" evidence="2">
    <location>
        <begin position="18"/>
        <end position="31"/>
    </location>
</feature>
<organism evidence="5 6">
    <name type="scientific">Tilletia horrida</name>
    <dbReference type="NCBI Taxonomy" id="155126"/>
    <lineage>
        <taxon>Eukaryota</taxon>
        <taxon>Fungi</taxon>
        <taxon>Dikarya</taxon>
        <taxon>Basidiomycota</taxon>
        <taxon>Ustilaginomycotina</taxon>
        <taxon>Exobasidiomycetes</taxon>
        <taxon>Tilletiales</taxon>
        <taxon>Tilletiaceae</taxon>
        <taxon>Tilletia</taxon>
    </lineage>
</organism>
<evidence type="ECO:0000256" key="2">
    <source>
        <dbReference type="SAM" id="MobiDB-lite"/>
    </source>
</evidence>
<dbReference type="EMBL" id="JAPDMQ010000215">
    <property type="protein sequence ID" value="KAK0530426.1"/>
    <property type="molecule type" value="Genomic_DNA"/>
</dbReference>
<dbReference type="AlphaFoldDB" id="A0AAN6JQR9"/>
<feature type="compositionally biased region" description="Gly residues" evidence="2">
    <location>
        <begin position="62"/>
        <end position="73"/>
    </location>
</feature>
<feature type="transmembrane region" description="Helical" evidence="3">
    <location>
        <begin position="125"/>
        <end position="147"/>
    </location>
</feature>
<evidence type="ECO:0000256" key="3">
    <source>
        <dbReference type="SAM" id="Phobius"/>
    </source>
</evidence>
<keyword evidence="3" id="KW-1133">Transmembrane helix</keyword>
<gene>
    <name evidence="5" type="ORF">OC842_003929</name>
</gene>
<dbReference type="Pfam" id="PF07940">
    <property type="entry name" value="Hepar_II_III_C"/>
    <property type="match status" value="1"/>
</dbReference>
<comment type="caution">
    <text evidence="5">The sequence shown here is derived from an EMBL/GenBank/DDBJ whole genome shotgun (WGS) entry which is preliminary data.</text>
</comment>
<keyword evidence="6" id="KW-1185">Reference proteome</keyword>
<proteinExistence type="predicted"/>
<dbReference type="PANTHER" id="PTHR38045">
    <property type="entry name" value="CHROMOSOME 1, WHOLE GENOME SHOTGUN SEQUENCE"/>
    <property type="match status" value="1"/>
</dbReference>
<evidence type="ECO:0000313" key="5">
    <source>
        <dbReference type="EMBL" id="KAK0530426.1"/>
    </source>
</evidence>
<dbReference type="GO" id="GO:0016829">
    <property type="term" value="F:lyase activity"/>
    <property type="evidence" value="ECO:0007669"/>
    <property type="project" value="InterPro"/>
</dbReference>
<sequence>MAYQQPHDAYIHSNASQYDDRYQQGSYRDEDPNAYPMRPYGGGADYDQQSFHSTTKLAAGSPGVGGLPPGAGPGQYQYNQAQWVPSGGGPGGPQGGPLGGASAAALRTKQYPTQKKTSNTKWKKIGIPIILVLVVAAIVGGIVAWRLTINRTTANQTPVSAGWNGAPAQRISGFPDNVLQAASSAATQGGGDQLAFLGTDLYGNPAFKATANNAKPSAGGTEPGGCAADPEKPTMTNPRSHPRLFAPKYQWDCLAGRISNDAYLTVWDYAIMQNATNFYNLPPTNYSIDGGFGGSGILDVSREIQLRVKTWAYAFMRTKDTKWVDRTWLELQTAAGATSTPFGQDPVQGFPNATSNLAPHWNPVHFLDVAEMTAAFAIGYDWLYDQWTNDQRSSIVQWIKDYGLTPGMEQYTTSQGWWSKSPSNNGNWNCVCNSGLVLGALAILGDDTSGLANQILTNAIPNMKAGCMTGAYEDGTWSETANYWYFGTNAQARAVSGLTTAVGDDQGLTDANANWSKTGLFHMFVGGMAGLFAYGDNGPNSKWWQPSNLGLQHLKVADDTFPHSAEYSTTANGMFLWARLYQQPLYALYQRDRSDAADPLSMFWYDTTTKGGFWNGLALDNWFNNVQGNWASMRSSWTDFMGTYIGIKASNGTYHQTHGDLDAGDFVFDALGTRWAGEYGNGNYLSYCYFGACQVNGWFDSGEAYNSTRYKYFRKSTQGQNTLVVGDQNQFSNCAPVNQFQTTNPIQSEDPNYQPGVNDVAYFITDMSSCYATSSAYTNAYASGSLVRGIRMLNGRRQMLLQDDISASVTGDIEWRVQTNGTVTISSDGKTATLKQRTITGPNAGYNVKGELDKQEQVIVTILSPSSATFNISTASSRNYLYQPTDVSLAATNNTYPGNFGDPLVTVLSIKLQGGSQQSVQVLWQPQWATLSSADTKVPPSVALADWSLTSHN</sequence>
<feature type="region of interest" description="Disordered" evidence="2">
    <location>
        <begin position="1"/>
        <end position="101"/>
    </location>
</feature>
<dbReference type="InterPro" id="IPR012480">
    <property type="entry name" value="Hepar_II_III_C"/>
</dbReference>
<feature type="compositionally biased region" description="Polar residues" evidence="2">
    <location>
        <begin position="47"/>
        <end position="56"/>
    </location>
</feature>
<name>A0AAN6JQR9_9BASI</name>
<dbReference type="SUPFAM" id="SSF48230">
    <property type="entry name" value="Chondroitin AC/alginate lyase"/>
    <property type="match status" value="1"/>
</dbReference>
<comment type="subcellular location">
    <subcellularLocation>
        <location evidence="1">Cell envelope</location>
    </subcellularLocation>
</comment>
<dbReference type="Gene3D" id="2.70.98.70">
    <property type="match status" value="1"/>
</dbReference>